<dbReference type="EMBL" id="JAKWBI020000013">
    <property type="protein sequence ID" value="KAJ2906493.1"/>
    <property type="molecule type" value="Genomic_DNA"/>
</dbReference>
<dbReference type="Proteomes" id="UP001201980">
    <property type="component" value="Unassembled WGS sequence"/>
</dbReference>
<evidence type="ECO:0008006" key="4">
    <source>
        <dbReference type="Google" id="ProtNLM"/>
    </source>
</evidence>
<gene>
    <name evidence="2" type="ORF">MKZ38_001474</name>
</gene>
<protein>
    <recommendedName>
        <fullName evidence="4">Phytanoyl-CoA dioxygenase</fullName>
    </recommendedName>
</protein>
<feature type="compositionally biased region" description="Gly residues" evidence="1">
    <location>
        <begin position="180"/>
        <end position="190"/>
    </location>
</feature>
<comment type="caution">
    <text evidence="2">The sequence shown here is derived from an EMBL/GenBank/DDBJ whole genome shotgun (WGS) entry which is preliminary data.</text>
</comment>
<keyword evidence="3" id="KW-1185">Reference proteome</keyword>
<dbReference type="SUPFAM" id="SSF51197">
    <property type="entry name" value="Clavaminate synthase-like"/>
    <property type="match status" value="1"/>
</dbReference>
<feature type="compositionally biased region" description="Polar residues" evidence="1">
    <location>
        <begin position="16"/>
        <end position="30"/>
    </location>
</feature>
<proteinExistence type="predicted"/>
<name>A0AAD5RXV4_9PEZI</name>
<evidence type="ECO:0000313" key="2">
    <source>
        <dbReference type="EMBL" id="KAJ2906493.1"/>
    </source>
</evidence>
<evidence type="ECO:0000313" key="3">
    <source>
        <dbReference type="Proteomes" id="UP001201980"/>
    </source>
</evidence>
<dbReference type="Gene3D" id="2.60.120.620">
    <property type="entry name" value="q2cbj1_9rhob like domain"/>
    <property type="match status" value="1"/>
</dbReference>
<feature type="region of interest" description="Disordered" evidence="1">
    <location>
        <begin position="164"/>
        <end position="192"/>
    </location>
</feature>
<dbReference type="PANTHER" id="PTHR40470">
    <property type="entry name" value="PHYTANOYL-COA DIOXYGENASE FAMILY PROTEIN (AFU_ORTHOLOGUE AFUA_2G15850)"/>
    <property type="match status" value="1"/>
</dbReference>
<accession>A0AAD5RXV4</accession>
<dbReference type="PANTHER" id="PTHR40470:SF1">
    <property type="entry name" value="PHYTANOYL-COA DIOXYGENASE FAMILY PROTEIN (AFU_ORTHOLOGUE AFUA_2G15850)"/>
    <property type="match status" value="1"/>
</dbReference>
<evidence type="ECO:0000256" key="1">
    <source>
        <dbReference type="SAM" id="MobiDB-lite"/>
    </source>
</evidence>
<feature type="region of interest" description="Disordered" evidence="1">
    <location>
        <begin position="1"/>
        <end position="30"/>
    </location>
</feature>
<organism evidence="2 3">
    <name type="scientific">Zalerion maritima</name>
    <dbReference type="NCBI Taxonomy" id="339359"/>
    <lineage>
        <taxon>Eukaryota</taxon>
        <taxon>Fungi</taxon>
        <taxon>Dikarya</taxon>
        <taxon>Ascomycota</taxon>
        <taxon>Pezizomycotina</taxon>
        <taxon>Sordariomycetes</taxon>
        <taxon>Lulworthiomycetidae</taxon>
        <taxon>Lulworthiales</taxon>
        <taxon>Lulworthiaceae</taxon>
        <taxon>Zalerion</taxon>
    </lineage>
</organism>
<sequence length="332" mass="36376">MAQPTVSNENSRRLLQPTTTSPTDPSGKSKLLQQLTEDGFVVIPSLLSPELLASLRDACAAVTRLGRTGEWPHVRTMGKQFPPWPRDKETIVRAGIWGVQGLMNPSLHPEHSRLFAAAYFSDAVLDPVCELLACGRGELVMELLNLLVRPAGSFELRWHRDDVPSAAPEDEERERLGLGAAEGGAGGAGGGKKKARHAQYNLALYPDDSLIVIPGSHSRVRTKLEREAGDYEEELPDMLKVHLNEGDCVFYDNNILHRGVYDESKERMTLHGSVGHVAAGTKRARNVLQHGVGEWVGECDFKELGETAEGMRKRLMELGRDAGPDVGFSLEG</sequence>
<dbReference type="AlphaFoldDB" id="A0AAD5RXV4"/>
<reference evidence="2" key="1">
    <citation type="submission" date="2022-07" db="EMBL/GenBank/DDBJ databases">
        <title>Draft genome sequence of Zalerion maritima ATCC 34329, a (micro)plastics degrading marine fungus.</title>
        <authorList>
            <person name="Paco A."/>
            <person name="Goncalves M.F.M."/>
            <person name="Rocha-Santos T.A.P."/>
            <person name="Alves A."/>
        </authorList>
    </citation>
    <scope>NUCLEOTIDE SEQUENCE</scope>
    <source>
        <strain evidence="2">ATCC 34329</strain>
    </source>
</reference>